<protein>
    <recommendedName>
        <fullName evidence="4">WWE domain-containing protein</fullName>
    </recommendedName>
</protein>
<evidence type="ECO:0000256" key="1">
    <source>
        <dbReference type="SAM" id="MobiDB-lite"/>
    </source>
</evidence>
<dbReference type="EMBL" id="CAUYUJ010000243">
    <property type="protein sequence ID" value="CAK0789474.1"/>
    <property type="molecule type" value="Genomic_DNA"/>
</dbReference>
<feature type="region of interest" description="Disordered" evidence="1">
    <location>
        <begin position="77"/>
        <end position="102"/>
    </location>
</feature>
<proteinExistence type="predicted"/>
<accession>A0ABN9PBB6</accession>
<keyword evidence="3" id="KW-1185">Reference proteome</keyword>
<name>A0ABN9PBB6_9DINO</name>
<comment type="caution">
    <text evidence="2">The sequence shown here is derived from an EMBL/GenBank/DDBJ whole genome shotgun (WGS) entry which is preliminary data.</text>
</comment>
<gene>
    <name evidence="2" type="ORF">PCOR1329_LOCUS1031</name>
</gene>
<organism evidence="2 3">
    <name type="scientific">Prorocentrum cordatum</name>
    <dbReference type="NCBI Taxonomy" id="2364126"/>
    <lineage>
        <taxon>Eukaryota</taxon>
        <taxon>Sar</taxon>
        <taxon>Alveolata</taxon>
        <taxon>Dinophyceae</taxon>
        <taxon>Prorocentrales</taxon>
        <taxon>Prorocentraceae</taxon>
        <taxon>Prorocentrum</taxon>
    </lineage>
</organism>
<dbReference type="Proteomes" id="UP001189429">
    <property type="component" value="Unassembled WGS sequence"/>
</dbReference>
<sequence length="336" mass="37522">MCDWERAACKAGLERGPAHAGTKYIVVEVPDLRDTAVDTLIDSYWEPCFREYGLVQMAFRDCATPVEEEQLDALFDSPKAQQTESRSNIDATPQVASRKRSHTTFETLESIDKLNHNIVNNVEEANPPNVDSNELIVTTDGNDKFEQCEAAMRSNFATEGEAVDKLPAPASPFITKVTENANLDDASLQQETIEAPPVQQIVESDTTVQEYRVGDTAVEPTSEVALHNGLGMDPKAAIASNANADNTELKDTTFTTLEAVPRWQYRDDNGFWKDFVDARDSAKLGKRYHKFLQHPGKSIITILLFNSDGMEVDFRAMEMWPLVKGGFRNRSSLRKL</sequence>
<feature type="compositionally biased region" description="Polar residues" evidence="1">
    <location>
        <begin position="79"/>
        <end position="95"/>
    </location>
</feature>
<evidence type="ECO:0000313" key="2">
    <source>
        <dbReference type="EMBL" id="CAK0789474.1"/>
    </source>
</evidence>
<reference evidence="2" key="1">
    <citation type="submission" date="2023-10" db="EMBL/GenBank/DDBJ databases">
        <authorList>
            <person name="Chen Y."/>
            <person name="Shah S."/>
            <person name="Dougan E. K."/>
            <person name="Thang M."/>
            <person name="Chan C."/>
        </authorList>
    </citation>
    <scope>NUCLEOTIDE SEQUENCE [LARGE SCALE GENOMIC DNA]</scope>
</reference>
<evidence type="ECO:0008006" key="4">
    <source>
        <dbReference type="Google" id="ProtNLM"/>
    </source>
</evidence>
<evidence type="ECO:0000313" key="3">
    <source>
        <dbReference type="Proteomes" id="UP001189429"/>
    </source>
</evidence>